<dbReference type="AlphaFoldDB" id="A0AAD7FTN9"/>
<keyword evidence="1" id="KW-0732">Signal</keyword>
<feature type="signal peptide" evidence="1">
    <location>
        <begin position="1"/>
        <end position="18"/>
    </location>
</feature>
<comment type="caution">
    <text evidence="2">The sequence shown here is derived from an EMBL/GenBank/DDBJ whole genome shotgun (WGS) entry which is preliminary data.</text>
</comment>
<evidence type="ECO:0000256" key="1">
    <source>
        <dbReference type="SAM" id="SignalP"/>
    </source>
</evidence>
<name>A0AAD7FTN9_9AGAR</name>
<gene>
    <name evidence="2" type="ORF">FB45DRAFT_1022776</name>
</gene>
<sequence>MFKLSCFVAVAIASRVLADCTPTFNDGTLYTVTMTEVPTYAWVDNSTLGSLGVNLDNYPRYSMVPLGDWSWRIRLLPRR</sequence>
<organism evidence="2 3">
    <name type="scientific">Roridomyces roridus</name>
    <dbReference type="NCBI Taxonomy" id="1738132"/>
    <lineage>
        <taxon>Eukaryota</taxon>
        <taxon>Fungi</taxon>
        <taxon>Dikarya</taxon>
        <taxon>Basidiomycota</taxon>
        <taxon>Agaricomycotina</taxon>
        <taxon>Agaricomycetes</taxon>
        <taxon>Agaricomycetidae</taxon>
        <taxon>Agaricales</taxon>
        <taxon>Marasmiineae</taxon>
        <taxon>Mycenaceae</taxon>
        <taxon>Roridomyces</taxon>
    </lineage>
</organism>
<dbReference type="Proteomes" id="UP001221142">
    <property type="component" value="Unassembled WGS sequence"/>
</dbReference>
<evidence type="ECO:0000313" key="3">
    <source>
        <dbReference type="Proteomes" id="UP001221142"/>
    </source>
</evidence>
<proteinExistence type="predicted"/>
<keyword evidence="3" id="KW-1185">Reference proteome</keyword>
<evidence type="ECO:0000313" key="2">
    <source>
        <dbReference type="EMBL" id="KAJ7642063.1"/>
    </source>
</evidence>
<feature type="chain" id="PRO_5042021811" evidence="1">
    <location>
        <begin position="19"/>
        <end position="79"/>
    </location>
</feature>
<dbReference type="EMBL" id="JARKIF010000004">
    <property type="protein sequence ID" value="KAJ7642063.1"/>
    <property type="molecule type" value="Genomic_DNA"/>
</dbReference>
<protein>
    <submittedName>
        <fullName evidence="2">Uncharacterized protein</fullName>
    </submittedName>
</protein>
<accession>A0AAD7FTN9</accession>
<reference evidence="2" key="1">
    <citation type="submission" date="2023-03" db="EMBL/GenBank/DDBJ databases">
        <title>Massive genome expansion in bonnet fungi (Mycena s.s.) driven by repeated elements and novel gene families across ecological guilds.</title>
        <authorList>
            <consortium name="Lawrence Berkeley National Laboratory"/>
            <person name="Harder C.B."/>
            <person name="Miyauchi S."/>
            <person name="Viragh M."/>
            <person name="Kuo A."/>
            <person name="Thoen E."/>
            <person name="Andreopoulos B."/>
            <person name="Lu D."/>
            <person name="Skrede I."/>
            <person name="Drula E."/>
            <person name="Henrissat B."/>
            <person name="Morin E."/>
            <person name="Kohler A."/>
            <person name="Barry K."/>
            <person name="LaButti K."/>
            <person name="Morin E."/>
            <person name="Salamov A."/>
            <person name="Lipzen A."/>
            <person name="Mereny Z."/>
            <person name="Hegedus B."/>
            <person name="Baldrian P."/>
            <person name="Stursova M."/>
            <person name="Weitz H."/>
            <person name="Taylor A."/>
            <person name="Grigoriev I.V."/>
            <person name="Nagy L.G."/>
            <person name="Martin F."/>
            <person name="Kauserud H."/>
        </authorList>
    </citation>
    <scope>NUCLEOTIDE SEQUENCE</scope>
    <source>
        <strain evidence="2">9284</strain>
    </source>
</reference>